<dbReference type="CDD" id="cd03035">
    <property type="entry name" value="ArsC_Yffb"/>
    <property type="match status" value="1"/>
</dbReference>
<evidence type="ECO:0000256" key="1">
    <source>
        <dbReference type="ARBA" id="ARBA00007198"/>
    </source>
</evidence>
<dbReference type="Pfam" id="PF03960">
    <property type="entry name" value="ArsC"/>
    <property type="match status" value="1"/>
</dbReference>
<accession>A0ABY1PW75</accession>
<evidence type="ECO:0000313" key="3">
    <source>
        <dbReference type="EMBL" id="SMP47391.1"/>
    </source>
</evidence>
<dbReference type="PANTHER" id="PTHR30041">
    <property type="entry name" value="ARSENATE REDUCTASE"/>
    <property type="match status" value="1"/>
</dbReference>
<protein>
    <submittedName>
        <fullName evidence="3">Arsenate reductase</fullName>
    </submittedName>
</protein>
<dbReference type="Gene3D" id="3.40.30.10">
    <property type="entry name" value="Glutaredoxin"/>
    <property type="match status" value="1"/>
</dbReference>
<dbReference type="SUPFAM" id="SSF52833">
    <property type="entry name" value="Thioredoxin-like"/>
    <property type="match status" value="1"/>
</dbReference>
<organism evidence="3 4">
    <name type="scientific">Noviherbaspirillum suwonense</name>
    <dbReference type="NCBI Taxonomy" id="1224511"/>
    <lineage>
        <taxon>Bacteria</taxon>
        <taxon>Pseudomonadati</taxon>
        <taxon>Pseudomonadota</taxon>
        <taxon>Betaproteobacteria</taxon>
        <taxon>Burkholderiales</taxon>
        <taxon>Oxalobacteraceae</taxon>
        <taxon>Noviherbaspirillum</taxon>
    </lineage>
</organism>
<dbReference type="PANTHER" id="PTHR30041:SF8">
    <property type="entry name" value="PROTEIN YFFB"/>
    <property type="match status" value="1"/>
</dbReference>
<comment type="caution">
    <text evidence="3">The sequence shown here is derived from an EMBL/GenBank/DDBJ whole genome shotgun (WGS) entry which is preliminary data.</text>
</comment>
<dbReference type="RefSeq" id="WP_283440839.1">
    <property type="nucleotide sequence ID" value="NZ_FXUL01000002.1"/>
</dbReference>
<keyword evidence="4" id="KW-1185">Reference proteome</keyword>
<dbReference type="Proteomes" id="UP001158049">
    <property type="component" value="Unassembled WGS sequence"/>
</dbReference>
<dbReference type="NCBIfam" id="NF008107">
    <property type="entry name" value="PRK10853.1"/>
    <property type="match status" value="1"/>
</dbReference>
<name>A0ABY1PW75_9BURK</name>
<proteinExistence type="inferred from homology"/>
<gene>
    <name evidence="3" type="ORF">SAMN06295970_10227</name>
</gene>
<evidence type="ECO:0000313" key="4">
    <source>
        <dbReference type="Proteomes" id="UP001158049"/>
    </source>
</evidence>
<dbReference type="PROSITE" id="PS51353">
    <property type="entry name" value="ARSC"/>
    <property type="match status" value="1"/>
</dbReference>
<reference evidence="3 4" key="1">
    <citation type="submission" date="2017-05" db="EMBL/GenBank/DDBJ databases">
        <authorList>
            <person name="Varghese N."/>
            <person name="Submissions S."/>
        </authorList>
    </citation>
    <scope>NUCLEOTIDE SEQUENCE [LARGE SCALE GENOMIC DNA]</scope>
    <source>
        <strain evidence="3 4">DSM 26001</strain>
    </source>
</reference>
<dbReference type="InterPro" id="IPR006660">
    <property type="entry name" value="Arsenate_reductase-like"/>
</dbReference>
<dbReference type="InterPro" id="IPR036249">
    <property type="entry name" value="Thioredoxin-like_sf"/>
</dbReference>
<comment type="similarity">
    <text evidence="1 2">Belongs to the ArsC family.</text>
</comment>
<dbReference type="NCBIfam" id="TIGR01617">
    <property type="entry name" value="arsC_related"/>
    <property type="match status" value="1"/>
</dbReference>
<dbReference type="EMBL" id="FXUL01000002">
    <property type="protein sequence ID" value="SMP47391.1"/>
    <property type="molecule type" value="Genomic_DNA"/>
</dbReference>
<sequence length="121" mass="13244">MDTTLYGIPNCDTVRKARAWLADRNIAYRFHDFKKEGASRELASSWLASLPWESLVNMRGTTWRALPQAQRDAVVDADSAIALMMAAPSVIKRPVLATGGACHVGYSAQQYAQLFDAQAAA</sequence>
<dbReference type="InterPro" id="IPR006504">
    <property type="entry name" value="Tscrpt_reg_Spx/MgsR"/>
</dbReference>
<evidence type="ECO:0000256" key="2">
    <source>
        <dbReference type="PROSITE-ProRule" id="PRU01282"/>
    </source>
</evidence>